<reference evidence="18 19" key="1">
    <citation type="submission" date="2017-08" db="EMBL/GenBank/DDBJ databases">
        <title>The Vibrio qinghaiensis sp.-Q67 is a luminous bacteria isolated firstly from Qinghai lake, Qinghai province, China, which has been proved to be very sensitive to detect environmental and food pollutants. Therefore, complete genome analysis of V. qinghaiensis sp.-Q67 highlights the potential application of this strain on detection of hazards in the contaminated environments.</title>
        <authorList>
            <person name="Gong L."/>
        </authorList>
    </citation>
    <scope>NUCLEOTIDE SEQUENCE [LARGE SCALE GENOMIC DNA]</scope>
    <source>
        <strain evidence="18 19">Q67</strain>
    </source>
</reference>
<feature type="binding site" evidence="15">
    <location>
        <position position="20"/>
    </location>
    <ligand>
        <name>Mg(2+)</name>
        <dbReference type="ChEBI" id="CHEBI:18420"/>
        <label>2</label>
    </ligand>
</feature>
<keyword evidence="9 16" id="KW-0408">Iron</keyword>
<evidence type="ECO:0000256" key="15">
    <source>
        <dbReference type="PIRSR" id="PIRSR603373-2"/>
    </source>
</evidence>
<dbReference type="PANTHER" id="PTHR43185:SF1">
    <property type="entry name" value="FE(2+) TRANSPORTER FEOB"/>
    <property type="match status" value="1"/>
</dbReference>
<keyword evidence="4" id="KW-1003">Cell membrane</keyword>
<dbReference type="GO" id="GO:0046872">
    <property type="term" value="F:metal ion binding"/>
    <property type="evidence" value="ECO:0007669"/>
    <property type="project" value="UniProtKB-KW"/>
</dbReference>
<evidence type="ECO:0000256" key="11">
    <source>
        <dbReference type="ARBA" id="ARBA00023134"/>
    </source>
</evidence>
<dbReference type="Proteomes" id="UP000215148">
    <property type="component" value="Chromosome 1"/>
</dbReference>
<keyword evidence="15" id="KW-0479">Metal-binding</keyword>
<accession>A0A223MYV2</accession>
<evidence type="ECO:0000256" key="14">
    <source>
        <dbReference type="PIRSR" id="PIRSR603373-1"/>
    </source>
</evidence>
<keyword evidence="15" id="KW-0460">Magnesium</keyword>
<dbReference type="Pfam" id="PF07664">
    <property type="entry name" value="FeoB_C"/>
    <property type="match status" value="1"/>
</dbReference>
<feature type="domain" description="FeoB-type G" evidence="17">
    <location>
        <begin position="2"/>
        <end position="168"/>
    </location>
</feature>
<dbReference type="InterPro" id="IPR041069">
    <property type="entry name" value="FeoB_Cyto"/>
</dbReference>
<evidence type="ECO:0000256" key="2">
    <source>
        <dbReference type="ARBA" id="ARBA00004651"/>
    </source>
</evidence>
<feature type="transmembrane region" description="Helical" evidence="16">
    <location>
        <begin position="663"/>
        <end position="684"/>
    </location>
</feature>
<dbReference type="SUPFAM" id="SSF52540">
    <property type="entry name" value="P-loop containing nucleoside triphosphate hydrolases"/>
    <property type="match status" value="1"/>
</dbReference>
<feature type="binding site" evidence="15">
    <location>
        <position position="24"/>
    </location>
    <ligand>
        <name>Mg(2+)</name>
        <dbReference type="ChEBI" id="CHEBI:18420"/>
        <label>2</label>
    </ligand>
</feature>
<dbReference type="InterPro" id="IPR030389">
    <property type="entry name" value="G_FEOB_dom"/>
</dbReference>
<comment type="similarity">
    <text evidence="16">Belongs to the TRAFAC class TrmE-Era-EngA-EngB-Septin-like GTPase superfamily. FeoB GTPase (TC 9.A.8) family.</text>
</comment>
<keyword evidence="10" id="KW-0406">Ion transport</keyword>
<feature type="transmembrane region" description="Helical" evidence="16">
    <location>
        <begin position="450"/>
        <end position="470"/>
    </location>
</feature>
<evidence type="ECO:0000313" key="18">
    <source>
        <dbReference type="EMBL" id="ASU22724.1"/>
    </source>
</evidence>
<evidence type="ECO:0000256" key="12">
    <source>
        <dbReference type="ARBA" id="ARBA00023136"/>
    </source>
</evidence>
<dbReference type="KEGG" id="vqi:CCZ37_09010"/>
<feature type="binding site" evidence="14">
    <location>
        <begin position="9"/>
        <end position="16"/>
    </location>
    <ligand>
        <name>GTP</name>
        <dbReference type="ChEBI" id="CHEBI:37565"/>
        <label>1</label>
    </ligand>
</feature>
<evidence type="ECO:0000256" key="7">
    <source>
        <dbReference type="ARBA" id="ARBA00022741"/>
    </source>
</evidence>
<evidence type="ECO:0000256" key="4">
    <source>
        <dbReference type="ARBA" id="ARBA00022475"/>
    </source>
</evidence>
<dbReference type="InterPro" id="IPR003373">
    <property type="entry name" value="Fe2_transport_prot-B"/>
</dbReference>
<comment type="function">
    <text evidence="1 16">Probable transporter of a GTP-driven Fe(2+) uptake system.</text>
</comment>
<evidence type="ECO:0000256" key="3">
    <source>
        <dbReference type="ARBA" id="ARBA00022448"/>
    </source>
</evidence>
<feature type="transmembrane region" description="Helical" evidence="16">
    <location>
        <begin position="691"/>
        <end position="711"/>
    </location>
</feature>
<name>A0A223MYV2_9VIBR</name>
<feature type="transmembrane region" description="Helical" evidence="16">
    <location>
        <begin position="419"/>
        <end position="444"/>
    </location>
</feature>
<dbReference type="NCBIfam" id="NF007105">
    <property type="entry name" value="PRK09554.1"/>
    <property type="match status" value="1"/>
</dbReference>
<evidence type="ECO:0000313" key="19">
    <source>
        <dbReference type="Proteomes" id="UP000215148"/>
    </source>
</evidence>
<dbReference type="Gene3D" id="3.40.50.300">
    <property type="entry name" value="P-loop containing nucleotide triphosphate hydrolases"/>
    <property type="match status" value="1"/>
</dbReference>
<sequence>MRYQILTVGNPNSGKTTLFNGLTGSKQQVGNWAGVTVEKKTGRYTHSGDEFILTDLPGIYALDSGNDSNSIDESIASRAVLTHPADLIINVVDVTCLERSLYMTLQLRELGRPMIVVLNKMDALKRERQSLDIQQLEKVLGCPVFMLSATSKEQVSRFKEKLHKVLLQGVALKELVLDYGSAFEQSIGKLAAIFQQQQVAPRALAIRALENDLLVINGLPEVQRELIQKEQLQSGLDIDLHVADTKYTFLHEQCQQIRKTEGKLSHSFTQKADKLILNKWVGVPFFFVVMYLMFMFSINIGSAFIDFFDIGVGALLVDGGHYLLDDHLPIWLVTLLADGLGGGIQTVATFIPVIACLYLFLAVLESSGYMSRAAFVLDKVMQKIGLPGKAFVPLVLGFGCNVPAIMATRTLDQERERKLAASMAPFMSCGARLPVYALFAAAFFPESGQNVVFALYLLGILAAVFTGLVLKHTLYPGSSDSLVMEMPDYEIPTVQNVMIKTWQKLKRFVLGAGKTIVIVVMILSFLNSVGTDGSFGNEDSDNSVLSKVAQVVTPVFTPIGINQDNWPATVGIITGIFAKEAVVGTLNNLYTSAEGDESEYDLMASLQEAVMSIPENLTGLSFSDPLGIEVGDLTDSSAVAEEQAVDASIFGNLKQHFVTGHAAFAYLIFILLYTPCVAAMGAYVREFGANYARFIAVWTMGLAYGGAALYYQATRITETPVESLTWIIAIVMVSLLTFKMLKRKGLQQKTVLEVEVA</sequence>
<protein>
    <recommendedName>
        <fullName evidence="13 16">Ferrous iron transport protein B</fullName>
    </recommendedName>
</protein>
<dbReference type="PANTHER" id="PTHR43185">
    <property type="entry name" value="FERROUS IRON TRANSPORT PROTEIN B"/>
    <property type="match status" value="1"/>
</dbReference>
<dbReference type="NCBIfam" id="TIGR00231">
    <property type="entry name" value="small_GTP"/>
    <property type="match status" value="1"/>
</dbReference>
<keyword evidence="6 16" id="KW-0812">Transmembrane</keyword>
<evidence type="ECO:0000256" key="9">
    <source>
        <dbReference type="ARBA" id="ARBA00023004"/>
    </source>
</evidence>
<feature type="transmembrane region" description="Helical" evidence="16">
    <location>
        <begin position="508"/>
        <end position="526"/>
    </location>
</feature>
<dbReference type="FunFam" id="3.40.50.300:FF:001475">
    <property type="entry name" value="Ferrous iron transport protein B"/>
    <property type="match status" value="1"/>
</dbReference>
<dbReference type="GO" id="GO:0015093">
    <property type="term" value="F:ferrous iron transmembrane transporter activity"/>
    <property type="evidence" value="ECO:0007669"/>
    <property type="project" value="UniProtKB-UniRule"/>
</dbReference>
<evidence type="ECO:0000256" key="10">
    <source>
        <dbReference type="ARBA" id="ARBA00023065"/>
    </source>
</evidence>
<dbReference type="PROSITE" id="PS51711">
    <property type="entry name" value="G_FEOB"/>
    <property type="match status" value="1"/>
</dbReference>
<dbReference type="Pfam" id="PF02421">
    <property type="entry name" value="FeoB_N"/>
    <property type="match status" value="1"/>
</dbReference>
<dbReference type="NCBIfam" id="TIGR00437">
    <property type="entry name" value="feoB"/>
    <property type="match status" value="1"/>
</dbReference>
<dbReference type="Pfam" id="PF17910">
    <property type="entry name" value="FeoB_Cyto"/>
    <property type="match status" value="1"/>
</dbReference>
<keyword evidence="7 14" id="KW-0547">Nucleotide-binding</keyword>
<keyword evidence="19" id="KW-1185">Reference proteome</keyword>
<feature type="binding site" evidence="14">
    <location>
        <begin position="55"/>
        <end position="58"/>
    </location>
    <ligand>
        <name>GTP</name>
        <dbReference type="ChEBI" id="CHEBI:37565"/>
        <label>1</label>
    </ligand>
</feature>
<dbReference type="InterPro" id="IPR027417">
    <property type="entry name" value="P-loop_NTPase"/>
</dbReference>
<evidence type="ECO:0000256" key="5">
    <source>
        <dbReference type="ARBA" id="ARBA00022496"/>
    </source>
</evidence>
<evidence type="ECO:0000256" key="13">
    <source>
        <dbReference type="NCBIfam" id="TIGR00437"/>
    </source>
</evidence>
<evidence type="ECO:0000256" key="1">
    <source>
        <dbReference type="ARBA" id="ARBA00003926"/>
    </source>
</evidence>
<keyword evidence="12 16" id="KW-0472">Membrane</keyword>
<comment type="subcellular location">
    <subcellularLocation>
        <location evidence="16">Cell inner membrane</location>
        <topology evidence="16">Multi-pass membrane protein</topology>
    </subcellularLocation>
    <subcellularLocation>
        <location evidence="2">Cell membrane</location>
        <topology evidence="2">Multi-pass membrane protein</topology>
    </subcellularLocation>
</comment>
<organism evidence="18 19">
    <name type="scientific">Vibrio qinghaiensis</name>
    <dbReference type="NCBI Taxonomy" id="2025808"/>
    <lineage>
        <taxon>Bacteria</taxon>
        <taxon>Pseudomonadati</taxon>
        <taxon>Pseudomonadota</taxon>
        <taxon>Gammaproteobacteria</taxon>
        <taxon>Vibrionales</taxon>
        <taxon>Vibrionaceae</taxon>
        <taxon>Vibrio</taxon>
    </lineage>
</organism>
<feature type="binding site" evidence="14">
    <location>
        <begin position="119"/>
        <end position="122"/>
    </location>
    <ligand>
        <name>GTP</name>
        <dbReference type="ChEBI" id="CHEBI:37565"/>
        <label>1</label>
    </ligand>
</feature>
<evidence type="ECO:0000256" key="16">
    <source>
        <dbReference type="RuleBase" id="RU362098"/>
    </source>
</evidence>
<proteinExistence type="inferred from homology"/>
<dbReference type="EMBL" id="CP022741">
    <property type="protein sequence ID" value="ASU22724.1"/>
    <property type="molecule type" value="Genomic_DNA"/>
</dbReference>
<evidence type="ECO:0000256" key="6">
    <source>
        <dbReference type="ARBA" id="ARBA00022692"/>
    </source>
</evidence>
<dbReference type="InterPro" id="IPR011642">
    <property type="entry name" value="Gate_dom"/>
</dbReference>
<feature type="transmembrane region" description="Helical" evidence="16">
    <location>
        <begin position="280"/>
        <end position="300"/>
    </location>
</feature>
<dbReference type="Gene3D" id="1.10.287.1770">
    <property type="match status" value="1"/>
</dbReference>
<feature type="transmembrane region" description="Helical" evidence="16">
    <location>
        <begin position="344"/>
        <end position="364"/>
    </location>
</feature>
<dbReference type="GO" id="GO:0005525">
    <property type="term" value="F:GTP binding"/>
    <property type="evidence" value="ECO:0007669"/>
    <property type="project" value="UniProtKB-KW"/>
</dbReference>
<feature type="binding site" evidence="15">
    <location>
        <position position="23"/>
    </location>
    <ligand>
        <name>Mg(2+)</name>
        <dbReference type="ChEBI" id="CHEBI:18420"/>
        <label>2</label>
    </ligand>
</feature>
<dbReference type="InterPro" id="IPR011640">
    <property type="entry name" value="Fe2_transport_prot_B_C"/>
</dbReference>
<feature type="transmembrane region" description="Helical" evidence="16">
    <location>
        <begin position="723"/>
        <end position="741"/>
    </location>
</feature>
<keyword evidence="3 16" id="KW-0813">Transport</keyword>
<feature type="binding site" evidence="15">
    <location>
        <position position="21"/>
    </location>
    <ligand>
        <name>Mg(2+)</name>
        <dbReference type="ChEBI" id="CHEBI:18420"/>
        <label>2</label>
    </ligand>
</feature>
<keyword evidence="8 16" id="KW-1133">Transmembrane helix</keyword>
<dbReference type="RefSeq" id="WP_094500345.1">
    <property type="nucleotide sequence ID" value="NZ_CAWNHI010000001.1"/>
</dbReference>
<evidence type="ECO:0000256" key="8">
    <source>
        <dbReference type="ARBA" id="ARBA00022989"/>
    </source>
</evidence>
<dbReference type="AlphaFoldDB" id="A0A223MYV2"/>
<dbReference type="InterPro" id="IPR050860">
    <property type="entry name" value="FeoB_GTPase"/>
</dbReference>
<dbReference type="Pfam" id="PF07670">
    <property type="entry name" value="Gate"/>
    <property type="match status" value="2"/>
</dbReference>
<dbReference type="GO" id="GO:0005886">
    <property type="term" value="C:plasma membrane"/>
    <property type="evidence" value="ECO:0007669"/>
    <property type="project" value="UniProtKB-SubCell"/>
</dbReference>
<keyword evidence="5 16" id="KW-0410">Iron transport</keyword>
<gene>
    <name evidence="18" type="ORF">CCZ37_09010</name>
</gene>
<feature type="binding site" evidence="14">
    <location>
        <begin position="148"/>
        <end position="150"/>
    </location>
    <ligand>
        <name>GTP</name>
        <dbReference type="ChEBI" id="CHEBI:37565"/>
        <label>1</label>
    </ligand>
</feature>
<keyword evidence="11 14" id="KW-0342">GTP-binding</keyword>
<dbReference type="CDD" id="cd01879">
    <property type="entry name" value="FeoB"/>
    <property type="match status" value="1"/>
</dbReference>
<feature type="binding site" evidence="14">
    <location>
        <begin position="34"/>
        <end position="38"/>
    </location>
    <ligand>
        <name>GTP</name>
        <dbReference type="ChEBI" id="CHEBI:37565"/>
        <label>1</label>
    </ligand>
</feature>
<dbReference type="InterPro" id="IPR005225">
    <property type="entry name" value="Small_GTP-bd"/>
</dbReference>
<evidence type="ECO:0000259" key="17">
    <source>
        <dbReference type="PROSITE" id="PS51711"/>
    </source>
</evidence>